<keyword evidence="11 15" id="KW-0472">Membrane</keyword>
<evidence type="ECO:0000256" key="2">
    <source>
        <dbReference type="ARBA" id="ARBA00004651"/>
    </source>
</evidence>
<accession>A0A8S3Z4S1</accession>
<dbReference type="PROSITE" id="PS50216">
    <property type="entry name" value="DHHC"/>
    <property type="match status" value="1"/>
</dbReference>
<dbReference type="AlphaFoldDB" id="A0A8S3Z4S1"/>
<evidence type="ECO:0000313" key="18">
    <source>
        <dbReference type="EMBL" id="CAG5124503.1"/>
    </source>
</evidence>
<keyword evidence="10" id="KW-0333">Golgi apparatus</keyword>
<keyword evidence="5" id="KW-1003">Cell membrane</keyword>
<dbReference type="Pfam" id="PF01529">
    <property type="entry name" value="DHHC"/>
    <property type="match status" value="1"/>
</dbReference>
<evidence type="ECO:0000256" key="3">
    <source>
        <dbReference type="ARBA" id="ARBA00004653"/>
    </source>
</evidence>
<feature type="domain" description="Palmitoyltransferase DHHC" evidence="17">
    <location>
        <begin position="146"/>
        <end position="290"/>
    </location>
</feature>
<dbReference type="GO" id="GO:0005789">
    <property type="term" value="C:endoplasmic reticulum membrane"/>
    <property type="evidence" value="ECO:0007669"/>
    <property type="project" value="UniProtKB-SubCell"/>
</dbReference>
<evidence type="ECO:0000256" key="14">
    <source>
        <dbReference type="ARBA" id="ARBA00023315"/>
    </source>
</evidence>
<reference evidence="18" key="1">
    <citation type="submission" date="2021-04" db="EMBL/GenBank/DDBJ databases">
        <authorList>
            <consortium name="Molecular Ecology Group"/>
        </authorList>
    </citation>
    <scope>NUCLEOTIDE SEQUENCE</scope>
</reference>
<feature type="compositionally biased region" description="Basic and acidic residues" evidence="16">
    <location>
        <begin position="307"/>
        <end position="316"/>
    </location>
</feature>
<evidence type="ECO:0000256" key="6">
    <source>
        <dbReference type="ARBA" id="ARBA00022679"/>
    </source>
</evidence>
<dbReference type="OrthoDB" id="331948at2759"/>
<keyword evidence="19" id="KW-1185">Reference proteome</keyword>
<dbReference type="EC" id="2.3.1.225" evidence="15"/>
<evidence type="ECO:0000256" key="10">
    <source>
        <dbReference type="ARBA" id="ARBA00023034"/>
    </source>
</evidence>
<keyword evidence="8" id="KW-0256">Endoplasmic reticulum</keyword>
<feature type="transmembrane region" description="Helical" evidence="15">
    <location>
        <begin position="98"/>
        <end position="115"/>
    </location>
</feature>
<keyword evidence="6 15" id="KW-0808">Transferase</keyword>
<keyword evidence="14 15" id="KW-0012">Acyltransferase</keyword>
<feature type="transmembrane region" description="Helical" evidence="15">
    <location>
        <begin position="188"/>
        <end position="207"/>
    </location>
</feature>
<comment type="similarity">
    <text evidence="4 15">Belongs to the DHHC palmitoyltransferase family.</text>
</comment>
<dbReference type="PANTHER" id="PTHR22883:SF466">
    <property type="entry name" value="PALMITOYLTRANSFERASE ZDHHC4"/>
    <property type="match status" value="1"/>
</dbReference>
<keyword evidence="12" id="KW-0564">Palmitate</keyword>
<dbReference type="PANTHER" id="PTHR22883">
    <property type="entry name" value="ZINC FINGER DHHC DOMAIN CONTAINING PROTEIN"/>
    <property type="match status" value="1"/>
</dbReference>
<feature type="compositionally biased region" description="Basic residues" evidence="16">
    <location>
        <begin position="337"/>
        <end position="348"/>
    </location>
</feature>
<evidence type="ECO:0000256" key="12">
    <source>
        <dbReference type="ARBA" id="ARBA00023139"/>
    </source>
</evidence>
<protein>
    <recommendedName>
        <fullName evidence="15">Palmitoyltransferase</fullName>
        <ecNumber evidence="15">2.3.1.225</ecNumber>
    </recommendedName>
</protein>
<dbReference type="GO" id="GO:0005886">
    <property type="term" value="C:plasma membrane"/>
    <property type="evidence" value="ECO:0007669"/>
    <property type="project" value="UniProtKB-SubCell"/>
</dbReference>
<name>A0A8S3Z4S1_9EUPU</name>
<evidence type="ECO:0000313" key="19">
    <source>
        <dbReference type="Proteomes" id="UP000678393"/>
    </source>
</evidence>
<organism evidence="18 19">
    <name type="scientific">Candidula unifasciata</name>
    <dbReference type="NCBI Taxonomy" id="100452"/>
    <lineage>
        <taxon>Eukaryota</taxon>
        <taxon>Metazoa</taxon>
        <taxon>Spiralia</taxon>
        <taxon>Lophotrochozoa</taxon>
        <taxon>Mollusca</taxon>
        <taxon>Gastropoda</taxon>
        <taxon>Heterobranchia</taxon>
        <taxon>Euthyneura</taxon>
        <taxon>Panpulmonata</taxon>
        <taxon>Eupulmonata</taxon>
        <taxon>Stylommatophora</taxon>
        <taxon>Helicina</taxon>
        <taxon>Helicoidea</taxon>
        <taxon>Geomitridae</taxon>
        <taxon>Candidula</taxon>
    </lineage>
</organism>
<dbReference type="InterPro" id="IPR001594">
    <property type="entry name" value="Palmitoyltrfase_DHHC"/>
</dbReference>
<keyword evidence="7 15" id="KW-0812">Transmembrane</keyword>
<keyword evidence="9 15" id="KW-1133">Transmembrane helix</keyword>
<dbReference type="EMBL" id="CAJHNH020001787">
    <property type="protein sequence ID" value="CAG5124503.1"/>
    <property type="molecule type" value="Genomic_DNA"/>
</dbReference>
<dbReference type="GO" id="GO:0000139">
    <property type="term" value="C:Golgi membrane"/>
    <property type="evidence" value="ECO:0007669"/>
    <property type="project" value="UniProtKB-SubCell"/>
</dbReference>
<comment type="catalytic activity">
    <reaction evidence="15">
        <text>L-cysteinyl-[protein] + hexadecanoyl-CoA = S-hexadecanoyl-L-cysteinyl-[protein] + CoA</text>
        <dbReference type="Rhea" id="RHEA:36683"/>
        <dbReference type="Rhea" id="RHEA-COMP:10131"/>
        <dbReference type="Rhea" id="RHEA-COMP:11032"/>
        <dbReference type="ChEBI" id="CHEBI:29950"/>
        <dbReference type="ChEBI" id="CHEBI:57287"/>
        <dbReference type="ChEBI" id="CHEBI:57379"/>
        <dbReference type="ChEBI" id="CHEBI:74151"/>
        <dbReference type="EC" id="2.3.1.225"/>
    </reaction>
</comment>
<evidence type="ECO:0000256" key="13">
    <source>
        <dbReference type="ARBA" id="ARBA00023288"/>
    </source>
</evidence>
<evidence type="ECO:0000259" key="17">
    <source>
        <dbReference type="Pfam" id="PF01529"/>
    </source>
</evidence>
<evidence type="ECO:0000256" key="15">
    <source>
        <dbReference type="RuleBase" id="RU079119"/>
    </source>
</evidence>
<feature type="transmembrane region" description="Helical" evidence="15">
    <location>
        <begin position="254"/>
        <end position="277"/>
    </location>
</feature>
<comment type="domain">
    <text evidence="15">The DHHC domain is required for palmitoyltransferase activity.</text>
</comment>
<dbReference type="Proteomes" id="UP000678393">
    <property type="component" value="Unassembled WGS sequence"/>
</dbReference>
<keyword evidence="13" id="KW-0449">Lipoprotein</keyword>
<dbReference type="InterPro" id="IPR039859">
    <property type="entry name" value="PFA4/ZDH16/20/ERF2-like"/>
</dbReference>
<evidence type="ECO:0000256" key="1">
    <source>
        <dbReference type="ARBA" id="ARBA00004477"/>
    </source>
</evidence>
<feature type="region of interest" description="Disordered" evidence="16">
    <location>
        <begin position="300"/>
        <end position="373"/>
    </location>
</feature>
<evidence type="ECO:0000256" key="4">
    <source>
        <dbReference type="ARBA" id="ARBA00008574"/>
    </source>
</evidence>
<feature type="transmembrane region" description="Helical" evidence="15">
    <location>
        <begin position="37"/>
        <end position="58"/>
    </location>
</feature>
<feature type="transmembrane region" description="Helical" evidence="15">
    <location>
        <begin position="64"/>
        <end position="91"/>
    </location>
</feature>
<feature type="compositionally biased region" description="Polar residues" evidence="16">
    <location>
        <begin position="317"/>
        <end position="327"/>
    </location>
</feature>
<comment type="caution">
    <text evidence="18">The sequence shown here is derived from an EMBL/GenBank/DDBJ whole genome shotgun (WGS) entry which is preliminary data.</text>
</comment>
<dbReference type="GO" id="GO:0006612">
    <property type="term" value="P:protein targeting to membrane"/>
    <property type="evidence" value="ECO:0007669"/>
    <property type="project" value="TreeGrafter"/>
</dbReference>
<proteinExistence type="inferred from homology"/>
<dbReference type="GO" id="GO:0019706">
    <property type="term" value="F:protein-cysteine S-palmitoyltransferase activity"/>
    <property type="evidence" value="ECO:0007669"/>
    <property type="project" value="UniProtKB-EC"/>
</dbReference>
<sequence>MDFIIFFLGYVGLFSVVAVVVLFSNSFPFLSSLTERILYTVVPAFVIRWVTDIFNYVFNTRNHVMQLVFGALVMGGNIIFMLDILPLLYIFEPEKNHLLLPMVLLFSNAAAFHVSCASDPGRVTPANVAMLASLYKADGVIYKADVECRTCKVIKPPRSKHCRICNCCVHRFDHHCIWTNNCVGGGNLRFFLVFLLTLVVMIVNGAVTSTRAMVLMVTHFKMLETGYVDPQTGQVLPMTMPVLIQFLFMQHPRCVFLITSLAMLTLLLGLFTLYHIYLVITNQTTNERYKMASLPINNNSSITQPKINDHNEKSAQKESSLSAFSRQVQHHRDNSKTKHSYLRIKNNSRKSSVKEEASNSESAAESKPGAYPDVCRNHSVDQLYVTSSASTDLSSFYNRGLFQNVKEVFIPWSGVGSIKQLNGRR</sequence>
<evidence type="ECO:0000256" key="11">
    <source>
        <dbReference type="ARBA" id="ARBA00023136"/>
    </source>
</evidence>
<evidence type="ECO:0000256" key="16">
    <source>
        <dbReference type="SAM" id="MobiDB-lite"/>
    </source>
</evidence>
<feature type="transmembrane region" description="Helical" evidence="15">
    <location>
        <begin position="6"/>
        <end position="25"/>
    </location>
</feature>
<comment type="subcellular location">
    <subcellularLocation>
        <location evidence="2">Cell membrane</location>
        <topology evidence="2">Multi-pass membrane protein</topology>
    </subcellularLocation>
    <subcellularLocation>
        <location evidence="1">Endoplasmic reticulum membrane</location>
        <topology evidence="1">Multi-pass membrane protein</topology>
    </subcellularLocation>
    <subcellularLocation>
        <location evidence="3">Golgi apparatus membrane</location>
        <topology evidence="3">Multi-pass membrane protein</topology>
    </subcellularLocation>
</comment>
<evidence type="ECO:0000256" key="5">
    <source>
        <dbReference type="ARBA" id="ARBA00022475"/>
    </source>
</evidence>
<evidence type="ECO:0000256" key="9">
    <source>
        <dbReference type="ARBA" id="ARBA00022989"/>
    </source>
</evidence>
<gene>
    <name evidence="18" type="ORF">CUNI_LOCUS10061</name>
</gene>
<evidence type="ECO:0000256" key="7">
    <source>
        <dbReference type="ARBA" id="ARBA00022692"/>
    </source>
</evidence>
<evidence type="ECO:0000256" key="8">
    <source>
        <dbReference type="ARBA" id="ARBA00022824"/>
    </source>
</evidence>